<protein>
    <submittedName>
        <fullName evidence="1">DUF2815 domain-containing protein</fullName>
    </submittedName>
</protein>
<sequence>MENNETIRAINNLDQRLRKIENIFKPSGGSKNLDVLGDAKIKRINSTVRIKDVKLVYPTLTQKDIENSANSPSTLVVIPNDNEVLNEIAKAYQSAYEYGITSGKFNSNFSFDKLKSNTRESVFVDGAKFISEQKPDIQEFLKEVIGNGFLMRNVKVGVDQNDNYNVVLRDSEGNLLGYDDKLSTGDVGEIVINFYPYNYKNKLGISRYIQGFIVKETKANFRSLFI</sequence>
<organism evidence="1 2">
    <name type="scientific">Peptoniphilus harei</name>
    <dbReference type="NCBI Taxonomy" id="54005"/>
    <lineage>
        <taxon>Bacteria</taxon>
        <taxon>Bacillati</taxon>
        <taxon>Bacillota</taxon>
        <taxon>Tissierellia</taxon>
        <taxon>Tissierellales</taxon>
        <taxon>Peptoniphilaceae</taxon>
        <taxon>Peptoniphilus</taxon>
    </lineage>
</organism>
<reference evidence="1" key="1">
    <citation type="submission" date="2021-02" db="EMBL/GenBank/DDBJ databases">
        <title>Infant gut strain persistence is associated with maternal origin, phylogeny, and functional potential including surface adhesion and iron acquisition.</title>
        <authorList>
            <person name="Lou Y.C."/>
        </authorList>
    </citation>
    <scope>NUCLEOTIDE SEQUENCE</scope>
    <source>
        <strain evidence="1">L3_060_052G1_dasL3_060_052G1_concoct_1</strain>
    </source>
</reference>
<comment type="caution">
    <text evidence="1">The sequence shown here is derived from an EMBL/GenBank/DDBJ whole genome shotgun (WGS) entry which is preliminary data.</text>
</comment>
<accession>A0A943SRA0</accession>
<proteinExistence type="predicted"/>
<evidence type="ECO:0000313" key="1">
    <source>
        <dbReference type="EMBL" id="MBS6535377.1"/>
    </source>
</evidence>
<dbReference type="EMBL" id="JAGZZP010000010">
    <property type="protein sequence ID" value="MBS6535377.1"/>
    <property type="molecule type" value="Genomic_DNA"/>
</dbReference>
<dbReference type="RefSeq" id="WP_278637953.1">
    <property type="nucleotide sequence ID" value="NZ_JAGZZP010000010.1"/>
</dbReference>
<gene>
    <name evidence="1" type="ORF">KH327_06055</name>
</gene>
<name>A0A943SRA0_9FIRM</name>
<dbReference type="InterPro" id="IPR012340">
    <property type="entry name" value="NA-bd_OB-fold"/>
</dbReference>
<dbReference type="AlphaFoldDB" id="A0A943SRA0"/>
<dbReference type="Gene3D" id="2.40.50.140">
    <property type="entry name" value="Nucleic acid-binding proteins"/>
    <property type="match status" value="1"/>
</dbReference>
<evidence type="ECO:0000313" key="2">
    <source>
        <dbReference type="Proteomes" id="UP000748991"/>
    </source>
</evidence>
<dbReference type="Proteomes" id="UP000748991">
    <property type="component" value="Unassembled WGS sequence"/>
</dbReference>